<evidence type="ECO:0000313" key="5">
    <source>
        <dbReference type="Proteomes" id="UP001107960"/>
    </source>
</evidence>
<reference evidence="2" key="3">
    <citation type="submission" date="2024-05" db="EMBL/GenBank/DDBJ databases">
        <title>Description of novel Chryseobacterium sp. strain C-2.</title>
        <authorList>
            <person name="Saticioglu I.B."/>
        </authorList>
    </citation>
    <scope>NUCLEOTIDE SEQUENCE</scope>
    <source>
        <strain evidence="2">C-2</strain>
    </source>
</reference>
<sequence length="178" mass="21121">MNNNEGVTIEKNFPYHPAFGMLIAIPCFLFWGCLYYFIFGSNFRLGLIMIFTTLCIGTGIWIIKSLSKSVTIWFNDAYMFVKTGDNKQKAYLKSDIVGFYSFDYETDTPQLKTSIVKFNFFLKDGKKIYLNDSEYRSRYDEKKGSDLKRLLNFVQKELQFSKIRKKNFQNIYWYSDRN</sequence>
<evidence type="ECO:0000256" key="1">
    <source>
        <dbReference type="SAM" id="Phobius"/>
    </source>
</evidence>
<dbReference type="EMBL" id="JACXXP010000056">
    <property type="protein sequence ID" value="MBD3907183.1"/>
    <property type="molecule type" value="Genomic_DNA"/>
</dbReference>
<organism evidence="3 5">
    <name type="scientific">Chryseobacterium muglaense</name>
    <dbReference type="NCBI Taxonomy" id="2893752"/>
    <lineage>
        <taxon>Bacteria</taxon>
        <taxon>Pseudomonadati</taxon>
        <taxon>Bacteroidota</taxon>
        <taxon>Flavobacteriia</taxon>
        <taxon>Flavobacteriales</taxon>
        <taxon>Weeksellaceae</taxon>
        <taxon>Chryseobacterium group</taxon>
        <taxon>Chryseobacterium</taxon>
    </lineage>
</organism>
<dbReference type="RefSeq" id="WP_191181530.1">
    <property type="nucleotide sequence ID" value="NZ_JACXXP010000056.1"/>
</dbReference>
<comment type="caution">
    <text evidence="3">The sequence shown here is derived from an EMBL/GenBank/DDBJ whole genome shotgun (WGS) entry which is preliminary data.</text>
</comment>
<feature type="transmembrane region" description="Helical" evidence="1">
    <location>
        <begin position="18"/>
        <end position="38"/>
    </location>
</feature>
<dbReference type="AlphaFoldDB" id="A0A9Q3UWG2"/>
<accession>A0A9Q3UWG2</accession>
<proteinExistence type="predicted"/>
<dbReference type="Proteomes" id="UP000603715">
    <property type="component" value="Unassembled WGS sequence"/>
</dbReference>
<evidence type="ECO:0000313" key="4">
    <source>
        <dbReference type="Proteomes" id="UP000603715"/>
    </source>
</evidence>
<reference evidence="3" key="1">
    <citation type="submission" date="2021-11" db="EMBL/GenBank/DDBJ databases">
        <title>Description of novel Chryseobacterium species.</title>
        <authorList>
            <person name="Saticioglu I.B."/>
            <person name="Ay H."/>
            <person name="Altun S."/>
            <person name="Duman M."/>
        </authorList>
    </citation>
    <scope>NUCLEOTIDE SEQUENCE</scope>
    <source>
        <strain evidence="3">C-39</strain>
    </source>
</reference>
<keyword evidence="4" id="KW-1185">Reference proteome</keyword>
<keyword evidence="1" id="KW-0812">Transmembrane</keyword>
<dbReference type="EMBL" id="JAJJML010000001">
    <property type="protein sequence ID" value="MCC9036364.1"/>
    <property type="molecule type" value="Genomic_DNA"/>
</dbReference>
<keyword evidence="1" id="KW-1133">Transmembrane helix</keyword>
<evidence type="ECO:0000313" key="2">
    <source>
        <dbReference type="EMBL" id="MBD3907183.1"/>
    </source>
</evidence>
<feature type="transmembrane region" description="Helical" evidence="1">
    <location>
        <begin position="45"/>
        <end position="63"/>
    </location>
</feature>
<dbReference type="Proteomes" id="UP001107960">
    <property type="component" value="Unassembled WGS sequence"/>
</dbReference>
<name>A0A9Q3UWG2_9FLAO</name>
<gene>
    <name evidence="2" type="ORF">IEW27_21670</name>
    <name evidence="3" type="ORF">LNP80_19280</name>
</gene>
<reference evidence="4" key="2">
    <citation type="submission" date="2023-07" db="EMBL/GenBank/DDBJ databases">
        <title>Description of novel Chryseobacterium sp. strain C-2.</title>
        <authorList>
            <person name="Saticioglu I.B."/>
        </authorList>
    </citation>
    <scope>NUCLEOTIDE SEQUENCE [LARGE SCALE GENOMIC DNA]</scope>
    <source>
        <strain evidence="4">C-2</strain>
    </source>
</reference>
<protein>
    <submittedName>
        <fullName evidence="3">Uncharacterized protein</fullName>
    </submittedName>
</protein>
<evidence type="ECO:0000313" key="3">
    <source>
        <dbReference type="EMBL" id="MCC9036364.1"/>
    </source>
</evidence>
<keyword evidence="1" id="KW-0472">Membrane</keyword>